<keyword evidence="3" id="KW-1185">Reference proteome</keyword>
<gene>
    <name evidence="2" type="ORF">CRG98_038169</name>
</gene>
<dbReference type="EMBL" id="PGOL01003374">
    <property type="protein sequence ID" value="PKI41440.1"/>
    <property type="molecule type" value="Genomic_DNA"/>
</dbReference>
<sequence length="151" mass="15315">MQGQNPKVNAGPEPDVRSKPNAVNAGPEPDAGPKPDAGLKPNAVNVGLESDVGPKPDAGPKPNAVNVGLESDAGLKPYAINAGPEPDAGPKPDAINAGLIGKGANWPGRRHASTLKDMHKSMRFSCVGGLCRGAGRRPSKASLTKMTGKSA</sequence>
<dbReference type="Proteomes" id="UP000233551">
    <property type="component" value="Unassembled WGS sequence"/>
</dbReference>
<evidence type="ECO:0000313" key="3">
    <source>
        <dbReference type="Proteomes" id="UP000233551"/>
    </source>
</evidence>
<comment type="caution">
    <text evidence="2">The sequence shown here is derived from an EMBL/GenBank/DDBJ whole genome shotgun (WGS) entry which is preliminary data.</text>
</comment>
<evidence type="ECO:0000256" key="1">
    <source>
        <dbReference type="SAM" id="MobiDB-lite"/>
    </source>
</evidence>
<dbReference type="AlphaFoldDB" id="A0A2I0ICL9"/>
<accession>A0A2I0ICL9</accession>
<reference evidence="2 3" key="1">
    <citation type="submission" date="2017-11" db="EMBL/GenBank/DDBJ databases">
        <title>De-novo sequencing of pomegranate (Punica granatum L.) genome.</title>
        <authorList>
            <person name="Akparov Z."/>
            <person name="Amiraslanov A."/>
            <person name="Hajiyeva S."/>
            <person name="Abbasov M."/>
            <person name="Kaur K."/>
            <person name="Hamwieh A."/>
            <person name="Solovyev V."/>
            <person name="Salamov A."/>
            <person name="Braich B."/>
            <person name="Kosarev P."/>
            <person name="Mahmoud A."/>
            <person name="Hajiyev E."/>
            <person name="Babayeva S."/>
            <person name="Izzatullayeva V."/>
            <person name="Mammadov A."/>
            <person name="Mammadov A."/>
            <person name="Sharifova S."/>
            <person name="Ojaghi J."/>
            <person name="Eynullazada K."/>
            <person name="Bayramov B."/>
            <person name="Abdulazimova A."/>
            <person name="Shahmuradov I."/>
        </authorList>
    </citation>
    <scope>NUCLEOTIDE SEQUENCE [LARGE SCALE GENOMIC DNA]</scope>
    <source>
        <strain evidence="3">cv. AG2017</strain>
        <tissue evidence="2">Leaf</tissue>
    </source>
</reference>
<protein>
    <submittedName>
        <fullName evidence="2">Uncharacterized protein</fullName>
    </submittedName>
</protein>
<evidence type="ECO:0000313" key="2">
    <source>
        <dbReference type="EMBL" id="PKI41440.1"/>
    </source>
</evidence>
<name>A0A2I0ICL9_PUNGR</name>
<feature type="region of interest" description="Disordered" evidence="1">
    <location>
        <begin position="1"/>
        <end position="110"/>
    </location>
</feature>
<proteinExistence type="predicted"/>
<organism evidence="2 3">
    <name type="scientific">Punica granatum</name>
    <name type="common">Pomegranate</name>
    <dbReference type="NCBI Taxonomy" id="22663"/>
    <lineage>
        <taxon>Eukaryota</taxon>
        <taxon>Viridiplantae</taxon>
        <taxon>Streptophyta</taxon>
        <taxon>Embryophyta</taxon>
        <taxon>Tracheophyta</taxon>
        <taxon>Spermatophyta</taxon>
        <taxon>Magnoliopsida</taxon>
        <taxon>eudicotyledons</taxon>
        <taxon>Gunneridae</taxon>
        <taxon>Pentapetalae</taxon>
        <taxon>rosids</taxon>
        <taxon>malvids</taxon>
        <taxon>Myrtales</taxon>
        <taxon>Lythraceae</taxon>
        <taxon>Punica</taxon>
    </lineage>
</organism>